<protein>
    <submittedName>
        <fullName evidence="1">Uncharacterized protein</fullName>
    </submittedName>
</protein>
<reference evidence="1 2" key="1">
    <citation type="submission" date="2020-05" db="EMBL/GenBank/DDBJ databases">
        <title>Horizontal transmission and recombination maintain forever young bacterial symbiont genomes.</title>
        <authorList>
            <person name="Russell S.L."/>
            <person name="Pepper-Tunick E."/>
            <person name="Svedberg J."/>
            <person name="Byrne A."/>
            <person name="Ruelas Castillo J."/>
            <person name="Vollmers C."/>
            <person name="Beinart R.A."/>
            <person name="Corbett-Detig R."/>
        </authorList>
    </citation>
    <scope>NUCLEOTIDE SEQUENCE [LARGE SCALE GENOMIC DNA]</scope>
    <source>
        <strain evidence="1">JDF_Ridge</strain>
    </source>
</reference>
<evidence type="ECO:0000313" key="2">
    <source>
        <dbReference type="Proteomes" id="UP000509429"/>
    </source>
</evidence>
<keyword evidence="2" id="KW-1185">Reference proteome</keyword>
<sequence>MNDMLRPQILQNPKLLNWWPDEIKNYFKHKNYESYYRGEEMFFSITNEQSKFAWEELYKSVEESGDITNIIDEALSAWGYVEDAEKQQHLMTRKERQQHADELQDTLLKTAKDIKRIYKYNYGYFSAGDNLILKKITSDLDSISKSIIIPTLADRMNEKSTYLRGAVYLARRLEETIRGATGTPHWESLSVLISSAFNDSKGEFTKGKIRRWCRGG</sequence>
<dbReference type="EMBL" id="CP054490">
    <property type="protein sequence ID" value="QKQ24626.1"/>
    <property type="molecule type" value="Genomic_DNA"/>
</dbReference>
<dbReference type="Proteomes" id="UP000509429">
    <property type="component" value="Chromosome"/>
</dbReference>
<gene>
    <name evidence="1" type="ORF">HUE58_05890</name>
</gene>
<dbReference type="RefSeq" id="WP_174606062.1">
    <property type="nucleotide sequence ID" value="NZ_CP054490.1"/>
</dbReference>
<accession>A0A6N0HQM4</accession>
<dbReference type="AlphaFoldDB" id="A0A6N0HQM4"/>
<dbReference type="KEGG" id="reo:HUE58_05890"/>
<proteinExistence type="predicted"/>
<organism evidence="1 2">
    <name type="scientific">Candidatus Ruthia endofausta</name>
    <dbReference type="NCBI Taxonomy" id="2738852"/>
    <lineage>
        <taxon>Bacteria</taxon>
        <taxon>Pseudomonadati</taxon>
        <taxon>Pseudomonadota</taxon>
        <taxon>Gammaproteobacteria</taxon>
        <taxon>Candidatus Pseudothioglobaceae</taxon>
        <taxon>Candidatus Ruthturnera</taxon>
    </lineage>
</organism>
<name>A0A6N0HQM4_9GAMM</name>
<evidence type="ECO:0000313" key="1">
    <source>
        <dbReference type="EMBL" id="QKQ24626.1"/>
    </source>
</evidence>